<evidence type="ECO:0000313" key="2">
    <source>
        <dbReference type="Proteomes" id="UP000265520"/>
    </source>
</evidence>
<dbReference type="PANTHER" id="PTHR33116">
    <property type="entry name" value="REVERSE TRANSCRIPTASE ZINC-BINDING DOMAIN-CONTAINING PROTEIN-RELATED-RELATED"/>
    <property type="match status" value="1"/>
</dbReference>
<organism evidence="1 2">
    <name type="scientific">Trifolium medium</name>
    <dbReference type="NCBI Taxonomy" id="97028"/>
    <lineage>
        <taxon>Eukaryota</taxon>
        <taxon>Viridiplantae</taxon>
        <taxon>Streptophyta</taxon>
        <taxon>Embryophyta</taxon>
        <taxon>Tracheophyta</taxon>
        <taxon>Spermatophyta</taxon>
        <taxon>Magnoliopsida</taxon>
        <taxon>eudicotyledons</taxon>
        <taxon>Gunneridae</taxon>
        <taxon>Pentapetalae</taxon>
        <taxon>rosids</taxon>
        <taxon>fabids</taxon>
        <taxon>Fabales</taxon>
        <taxon>Fabaceae</taxon>
        <taxon>Papilionoideae</taxon>
        <taxon>50 kb inversion clade</taxon>
        <taxon>NPAAA clade</taxon>
        <taxon>Hologalegina</taxon>
        <taxon>IRL clade</taxon>
        <taxon>Trifolieae</taxon>
        <taxon>Trifolium</taxon>
    </lineage>
</organism>
<gene>
    <name evidence="1" type="ORF">A2U01_0004350</name>
</gene>
<comment type="caution">
    <text evidence="1">The sequence shown here is derived from an EMBL/GenBank/DDBJ whole genome shotgun (WGS) entry which is preliminary data.</text>
</comment>
<protein>
    <submittedName>
        <fullName evidence="1">Putative ribonuclease H protein</fullName>
    </submittedName>
</protein>
<sequence length="167" mass="19396">MQSCRFIYAQEDIFSFVQERVYKKIKGWKEKFLSRAGKETLIKAVAQAIPNYIMSCYKLPQGCCQNIEGYHPSYAWRSLLQPKDVIALGARWSIGNGHSVHIFKDNWIPKSPWDKAPVASEYSVRSAHHLLREEAKLLPENSSSRERGIWKKIWSIPIPKSSQNFLW</sequence>
<evidence type="ECO:0000313" key="1">
    <source>
        <dbReference type="EMBL" id="MCH83525.1"/>
    </source>
</evidence>
<feature type="non-terminal residue" evidence="1">
    <location>
        <position position="167"/>
    </location>
</feature>
<proteinExistence type="predicted"/>
<dbReference type="EMBL" id="LXQA010005333">
    <property type="protein sequence ID" value="MCH83525.1"/>
    <property type="molecule type" value="Genomic_DNA"/>
</dbReference>
<dbReference type="AlphaFoldDB" id="A0A392M8T1"/>
<name>A0A392M8T1_9FABA</name>
<reference evidence="1 2" key="1">
    <citation type="journal article" date="2018" name="Front. Plant Sci.">
        <title>Red Clover (Trifolium pratense) and Zigzag Clover (T. medium) - A Picture of Genomic Similarities and Differences.</title>
        <authorList>
            <person name="Dluhosova J."/>
            <person name="Istvanek J."/>
            <person name="Nedelnik J."/>
            <person name="Repkova J."/>
        </authorList>
    </citation>
    <scope>NUCLEOTIDE SEQUENCE [LARGE SCALE GENOMIC DNA]</scope>
    <source>
        <strain evidence="2">cv. 10/8</strain>
        <tissue evidence="1">Leaf</tissue>
    </source>
</reference>
<accession>A0A392M8T1</accession>
<keyword evidence="2" id="KW-1185">Reference proteome</keyword>
<dbReference type="Proteomes" id="UP000265520">
    <property type="component" value="Unassembled WGS sequence"/>
</dbReference>
<dbReference type="PANTHER" id="PTHR33116:SF86">
    <property type="entry name" value="REVERSE TRANSCRIPTASE DOMAIN-CONTAINING PROTEIN"/>
    <property type="match status" value="1"/>
</dbReference>